<dbReference type="Gene3D" id="3.30.70.870">
    <property type="entry name" value="Elongation Factor G (Translational Gtpase), domain 3"/>
    <property type="match status" value="1"/>
</dbReference>
<dbReference type="NCBIfam" id="TIGR00231">
    <property type="entry name" value="small_GTP"/>
    <property type="match status" value="1"/>
</dbReference>
<dbReference type="PANTHER" id="PTHR42908">
    <property type="entry name" value="TRANSLATION ELONGATION FACTOR-RELATED"/>
    <property type="match status" value="1"/>
</dbReference>
<feature type="domain" description="Tr-type G" evidence="3">
    <location>
        <begin position="73"/>
        <end position="269"/>
    </location>
</feature>
<dbReference type="InterPro" id="IPR035647">
    <property type="entry name" value="EFG_III/V"/>
</dbReference>
<sequence length="677" mass="75393">MNRLCVTSRRIPSTIKQTSIKFNPCSIIAVPTRKIHTASSLRRVPIPAKSFSTRTYTTDSNNPTEEIEYEEKTHIRNLAIIAHVDVGKTTLVDCLLKQTNTNTSKLESGKVFSMDSLSLEQERGITIMSKLTTVSYQDHTLNIVDTPGHADFGGEVERIMGMVDGCCLLVDATEGPMTQTKFVLSKALERGLKPVVVINKVDRETARVSEVENEIFELFINMGATDEQMEYPVIYASARQGWAVSGLADEKANMNPLFEAMLNHIPHPRVVKNAPFAMLVSSLDYDRHLGRILTGKIYTGDIKVGDKIRALSREGVPVEEGKVSHLMERIGVERVQVKQADAGQIISIAGLSKAGVTDTITLPKLTEAIPAKPLDPPIMSINFLVNDSPLAGKDGKAISSSQLKARLSKEVESNVALTVHPSENGDAYEVRGRGEMQMAILIENMRREGMEFQCSPPRVLFKENEQGQQMEPIEEVTIDVDNKYGNMTIDLLCMKRGAEMLEYKVHNEKARLVFTCPTRSLIGFGSEYRTKTHGDGIFNHAFLRYELHRGKLESQRKGMIISLAGGVATAYALRDIEARGVLFIGPQTPIYEGMIIGEHSRDADCEVNPARAKHLTNMRASGSEEAIRLELPKQIPLEEALAYIEEDELVEVTPKYMRIRKKVLSSSERKLIQRKQK</sequence>
<dbReference type="PROSITE" id="PS51722">
    <property type="entry name" value="G_TR_2"/>
    <property type="match status" value="1"/>
</dbReference>
<name>A0AAW2YS69_9EUKA</name>
<dbReference type="InterPro" id="IPR042116">
    <property type="entry name" value="TypA/BipA_C"/>
</dbReference>
<dbReference type="InterPro" id="IPR053905">
    <property type="entry name" value="EF-G-like_DII"/>
</dbReference>
<dbReference type="GO" id="GO:1990904">
    <property type="term" value="C:ribonucleoprotein complex"/>
    <property type="evidence" value="ECO:0007669"/>
    <property type="project" value="TreeGrafter"/>
</dbReference>
<evidence type="ECO:0000313" key="4">
    <source>
        <dbReference type="EMBL" id="KAL0480242.1"/>
    </source>
</evidence>
<evidence type="ECO:0000259" key="3">
    <source>
        <dbReference type="PROSITE" id="PS51722"/>
    </source>
</evidence>
<dbReference type="FunFam" id="2.40.50.250:FF:000001">
    <property type="entry name" value="GTP-binding protein TypA"/>
    <property type="match status" value="1"/>
</dbReference>
<dbReference type="GO" id="GO:0005525">
    <property type="term" value="F:GTP binding"/>
    <property type="evidence" value="ECO:0007669"/>
    <property type="project" value="UniProtKB-KW"/>
</dbReference>
<dbReference type="Pfam" id="PF00009">
    <property type="entry name" value="GTP_EFTU"/>
    <property type="match status" value="1"/>
</dbReference>
<dbReference type="Pfam" id="PF00679">
    <property type="entry name" value="EFG_C"/>
    <property type="match status" value="1"/>
</dbReference>
<evidence type="ECO:0000256" key="2">
    <source>
        <dbReference type="ARBA" id="ARBA00023134"/>
    </source>
</evidence>
<evidence type="ECO:0000313" key="5">
    <source>
        <dbReference type="Proteomes" id="UP001431209"/>
    </source>
</evidence>
<dbReference type="SUPFAM" id="SSF52540">
    <property type="entry name" value="P-loop containing nucleoside triphosphate hydrolases"/>
    <property type="match status" value="1"/>
</dbReference>
<dbReference type="InterPro" id="IPR000795">
    <property type="entry name" value="T_Tr_GTP-bd_dom"/>
</dbReference>
<dbReference type="Gene3D" id="3.40.50.300">
    <property type="entry name" value="P-loop containing nucleotide triphosphate hydrolases"/>
    <property type="match status" value="1"/>
</dbReference>
<dbReference type="CDD" id="cd03691">
    <property type="entry name" value="BipA_TypA_II"/>
    <property type="match status" value="1"/>
</dbReference>
<organism evidence="4 5">
    <name type="scientific">Acrasis kona</name>
    <dbReference type="NCBI Taxonomy" id="1008807"/>
    <lineage>
        <taxon>Eukaryota</taxon>
        <taxon>Discoba</taxon>
        <taxon>Heterolobosea</taxon>
        <taxon>Tetramitia</taxon>
        <taxon>Eutetramitia</taxon>
        <taxon>Acrasidae</taxon>
        <taxon>Acrasis</taxon>
    </lineage>
</organism>
<keyword evidence="2" id="KW-0342">GTP-binding</keyword>
<keyword evidence="5" id="KW-1185">Reference proteome</keyword>
<dbReference type="AlphaFoldDB" id="A0AAW2YS69"/>
<dbReference type="InterPro" id="IPR005225">
    <property type="entry name" value="Small_GTP-bd"/>
</dbReference>
<dbReference type="InterPro" id="IPR027417">
    <property type="entry name" value="P-loop_NTPase"/>
</dbReference>
<dbReference type="InterPro" id="IPR031157">
    <property type="entry name" value="G_TR_CS"/>
</dbReference>
<accession>A0AAW2YS69</accession>
<dbReference type="PANTHER" id="PTHR42908:SF8">
    <property type="entry name" value="TR-TYPE G DOMAIN-CONTAINING PROTEIN"/>
    <property type="match status" value="1"/>
</dbReference>
<dbReference type="GO" id="GO:0003924">
    <property type="term" value="F:GTPase activity"/>
    <property type="evidence" value="ECO:0007669"/>
    <property type="project" value="InterPro"/>
</dbReference>
<dbReference type="CDD" id="cd01891">
    <property type="entry name" value="TypA_BipA"/>
    <property type="match status" value="1"/>
</dbReference>
<dbReference type="InterPro" id="IPR047041">
    <property type="entry name" value="BipA_GTP-bd_dom"/>
</dbReference>
<keyword evidence="1" id="KW-0547">Nucleotide-binding</keyword>
<dbReference type="InterPro" id="IPR000640">
    <property type="entry name" value="EFG_V-like"/>
</dbReference>
<gene>
    <name evidence="4" type="ORF">AKO1_002808</name>
</gene>
<dbReference type="EMBL" id="JAOPGA020000645">
    <property type="protein sequence ID" value="KAL0480242.1"/>
    <property type="molecule type" value="Genomic_DNA"/>
</dbReference>
<dbReference type="FunFam" id="3.40.50.300:FF:000055">
    <property type="entry name" value="GTP-binding protein TypA"/>
    <property type="match status" value="1"/>
</dbReference>
<dbReference type="InterPro" id="IPR006298">
    <property type="entry name" value="BipA"/>
</dbReference>
<reference evidence="4 5" key="1">
    <citation type="submission" date="2024-03" db="EMBL/GenBank/DDBJ databases">
        <title>The Acrasis kona genome and developmental transcriptomes reveal deep origins of eukaryotic multicellular pathways.</title>
        <authorList>
            <person name="Sheikh S."/>
            <person name="Fu C.-J."/>
            <person name="Brown M.W."/>
            <person name="Baldauf S.L."/>
        </authorList>
    </citation>
    <scope>NUCLEOTIDE SEQUENCE [LARGE SCALE GENOMIC DNA]</scope>
    <source>
        <strain evidence="4 5">ATCC MYA-3509</strain>
    </source>
</reference>
<dbReference type="SUPFAM" id="SSF54980">
    <property type="entry name" value="EF-G C-terminal domain-like"/>
    <property type="match status" value="2"/>
</dbReference>
<dbReference type="InterPro" id="IPR047042">
    <property type="entry name" value="BipA_II"/>
</dbReference>
<dbReference type="PROSITE" id="PS00301">
    <property type="entry name" value="G_TR_1"/>
    <property type="match status" value="1"/>
</dbReference>
<dbReference type="Gene3D" id="3.30.70.240">
    <property type="match status" value="1"/>
</dbReference>
<dbReference type="Gene3D" id="2.40.30.10">
    <property type="entry name" value="Translation factors"/>
    <property type="match status" value="1"/>
</dbReference>
<dbReference type="GO" id="GO:0005829">
    <property type="term" value="C:cytosol"/>
    <property type="evidence" value="ECO:0007669"/>
    <property type="project" value="TreeGrafter"/>
</dbReference>
<proteinExistence type="predicted"/>
<dbReference type="Gene3D" id="2.40.50.250">
    <property type="entry name" value="bipa protein"/>
    <property type="match status" value="1"/>
</dbReference>
<dbReference type="InterPro" id="IPR048876">
    <property type="entry name" value="BipA_C"/>
</dbReference>
<comment type="caution">
    <text evidence="4">The sequence shown here is derived from an EMBL/GenBank/DDBJ whole genome shotgun (WGS) entry which is preliminary data.</text>
</comment>
<evidence type="ECO:0000256" key="1">
    <source>
        <dbReference type="ARBA" id="ARBA00022741"/>
    </source>
</evidence>
<dbReference type="Pfam" id="PF22042">
    <property type="entry name" value="EF-G_D2"/>
    <property type="match status" value="1"/>
</dbReference>
<dbReference type="Proteomes" id="UP001431209">
    <property type="component" value="Unassembled WGS sequence"/>
</dbReference>
<dbReference type="NCBIfam" id="TIGR01394">
    <property type="entry name" value="TypA_BipA"/>
    <property type="match status" value="1"/>
</dbReference>
<dbReference type="PRINTS" id="PR00315">
    <property type="entry name" value="ELONGATNFCT"/>
</dbReference>
<dbReference type="Pfam" id="PF21018">
    <property type="entry name" value="BipA_C"/>
    <property type="match status" value="1"/>
</dbReference>
<protein>
    <submittedName>
        <fullName evidence="4">50S ribosomal subunit assembly factor BipA</fullName>
    </submittedName>
</protein>